<evidence type="ECO:0000313" key="2">
    <source>
        <dbReference type="EMBL" id="OWK46986.1"/>
    </source>
</evidence>
<protein>
    <submittedName>
        <fullName evidence="2">Uncharacterized protein</fullName>
    </submittedName>
</protein>
<comment type="caution">
    <text evidence="2">The sequence shown here is derived from an EMBL/GenBank/DDBJ whole genome shotgun (WGS) entry which is preliminary data.</text>
</comment>
<accession>A0A225EAC4</accession>
<keyword evidence="3" id="KW-1185">Reference proteome</keyword>
<dbReference type="EMBL" id="NIDE01000001">
    <property type="protein sequence ID" value="OWK46986.1"/>
    <property type="molecule type" value="Genomic_DNA"/>
</dbReference>
<evidence type="ECO:0000313" key="3">
    <source>
        <dbReference type="Proteomes" id="UP000214646"/>
    </source>
</evidence>
<name>A0A225EAC4_9BACT</name>
<gene>
    <name evidence="2" type="ORF">FRUB_00685</name>
</gene>
<sequence length="41" mass="4512">MTASLEAKIKRMNPEELDSLMQDEIDDQDEIESGTAVDDGA</sequence>
<dbReference type="AlphaFoldDB" id="A0A225EAC4"/>
<reference evidence="3" key="1">
    <citation type="submission" date="2017-06" db="EMBL/GenBank/DDBJ databases">
        <title>Genome analysis of Fimbriiglobus ruber SP5, the first member of the order Planctomycetales with confirmed chitinolytic capability.</title>
        <authorList>
            <person name="Ravin N.V."/>
            <person name="Rakitin A.L."/>
            <person name="Ivanova A.A."/>
            <person name="Beletsky A.V."/>
            <person name="Kulichevskaya I.S."/>
            <person name="Mardanov A.V."/>
            <person name="Dedysh S.N."/>
        </authorList>
    </citation>
    <scope>NUCLEOTIDE SEQUENCE [LARGE SCALE GENOMIC DNA]</scope>
    <source>
        <strain evidence="3">SP5</strain>
    </source>
</reference>
<feature type="compositionally biased region" description="Acidic residues" evidence="1">
    <location>
        <begin position="15"/>
        <end position="32"/>
    </location>
</feature>
<evidence type="ECO:0000256" key="1">
    <source>
        <dbReference type="SAM" id="MobiDB-lite"/>
    </source>
</evidence>
<feature type="region of interest" description="Disordered" evidence="1">
    <location>
        <begin position="1"/>
        <end position="41"/>
    </location>
</feature>
<proteinExistence type="predicted"/>
<organism evidence="2 3">
    <name type="scientific">Fimbriiglobus ruber</name>
    <dbReference type="NCBI Taxonomy" id="1908690"/>
    <lineage>
        <taxon>Bacteria</taxon>
        <taxon>Pseudomonadati</taxon>
        <taxon>Planctomycetota</taxon>
        <taxon>Planctomycetia</taxon>
        <taxon>Gemmatales</taxon>
        <taxon>Gemmataceae</taxon>
        <taxon>Fimbriiglobus</taxon>
    </lineage>
</organism>
<dbReference type="Proteomes" id="UP000214646">
    <property type="component" value="Unassembled WGS sequence"/>
</dbReference>